<keyword evidence="7 9" id="KW-0012">Acyltransferase</keyword>
<evidence type="ECO:0000313" key="10">
    <source>
        <dbReference type="Proteomes" id="UP000238479"/>
    </source>
</evidence>
<keyword evidence="3 9" id="KW-0808">Transferase</keyword>
<keyword evidence="4" id="KW-0812">Transmembrane</keyword>
<dbReference type="CDD" id="cd06551">
    <property type="entry name" value="LPLAT"/>
    <property type="match status" value="1"/>
</dbReference>
<dbReference type="Gramene" id="PRQ45156">
    <property type="protein sequence ID" value="PRQ45156"/>
    <property type="gene ID" value="RchiOBHm_Chr3g0487121"/>
</dbReference>
<keyword evidence="5" id="KW-1133">Transmembrane helix</keyword>
<evidence type="ECO:0000256" key="7">
    <source>
        <dbReference type="ARBA" id="ARBA00023315"/>
    </source>
</evidence>
<dbReference type="InterPro" id="IPR002123">
    <property type="entry name" value="Plipid/glycerol_acylTrfase"/>
</dbReference>
<evidence type="ECO:0000256" key="4">
    <source>
        <dbReference type="ARBA" id="ARBA00022692"/>
    </source>
</evidence>
<evidence type="ECO:0000256" key="1">
    <source>
        <dbReference type="ARBA" id="ARBA00004141"/>
    </source>
</evidence>
<evidence type="ECO:0000259" key="8">
    <source>
        <dbReference type="SMART" id="SM00563"/>
    </source>
</evidence>
<gene>
    <name evidence="9" type="ORF">RchiOBHm_Chr3g0487121</name>
</gene>
<name>A0A2P6RFE8_ROSCH</name>
<comment type="similarity">
    <text evidence="2">Belongs to the GPAT/DAPAT family.</text>
</comment>
<dbReference type="GO" id="GO:0004366">
    <property type="term" value="F:glycerol-3-phosphate O-acyltransferase activity"/>
    <property type="evidence" value="ECO:0007669"/>
    <property type="project" value="UniProtKB-EC"/>
</dbReference>
<dbReference type="SUPFAM" id="SSF69593">
    <property type="entry name" value="Glycerol-3-phosphate (1)-acyltransferase"/>
    <property type="match status" value="1"/>
</dbReference>
<dbReference type="GO" id="GO:0016791">
    <property type="term" value="F:phosphatase activity"/>
    <property type="evidence" value="ECO:0007669"/>
    <property type="project" value="TreeGrafter"/>
</dbReference>
<comment type="caution">
    <text evidence="9">The sequence shown here is derived from an EMBL/GenBank/DDBJ whole genome shotgun (WGS) entry which is preliminary data.</text>
</comment>
<reference evidence="9 10" key="1">
    <citation type="journal article" date="2018" name="Nat. Genet.">
        <title>The Rosa genome provides new insights in the design of modern roses.</title>
        <authorList>
            <person name="Bendahmane M."/>
        </authorList>
    </citation>
    <scope>NUCLEOTIDE SEQUENCE [LARGE SCALE GENOMIC DNA]</scope>
    <source>
        <strain evidence="10">cv. Old Blush</strain>
    </source>
</reference>
<dbReference type="PANTHER" id="PTHR15486">
    <property type="entry name" value="ANCIENT UBIQUITOUS PROTEIN"/>
    <property type="match status" value="1"/>
</dbReference>
<organism evidence="9 10">
    <name type="scientific">Rosa chinensis</name>
    <name type="common">China rose</name>
    <dbReference type="NCBI Taxonomy" id="74649"/>
    <lineage>
        <taxon>Eukaryota</taxon>
        <taxon>Viridiplantae</taxon>
        <taxon>Streptophyta</taxon>
        <taxon>Embryophyta</taxon>
        <taxon>Tracheophyta</taxon>
        <taxon>Spermatophyta</taxon>
        <taxon>Magnoliopsida</taxon>
        <taxon>eudicotyledons</taxon>
        <taxon>Gunneridae</taxon>
        <taxon>Pentapetalae</taxon>
        <taxon>rosids</taxon>
        <taxon>fabids</taxon>
        <taxon>Rosales</taxon>
        <taxon>Rosaceae</taxon>
        <taxon>Rosoideae</taxon>
        <taxon>Rosoideae incertae sedis</taxon>
        <taxon>Rosa</taxon>
    </lineage>
</organism>
<keyword evidence="6" id="KW-0472">Membrane</keyword>
<dbReference type="Pfam" id="PF23270">
    <property type="entry name" value="HAD_RAM2_N"/>
    <property type="match status" value="1"/>
</dbReference>
<dbReference type="PANTHER" id="PTHR15486:SF62">
    <property type="entry name" value="GLYCEROL-3-PHOSPHATE ACYLTRANSFERASE 2-RELATED"/>
    <property type="match status" value="1"/>
</dbReference>
<dbReference type="EMBL" id="PDCK01000041">
    <property type="protein sequence ID" value="PRQ45156.1"/>
    <property type="molecule type" value="Genomic_DNA"/>
</dbReference>
<evidence type="ECO:0000256" key="5">
    <source>
        <dbReference type="ARBA" id="ARBA00022989"/>
    </source>
</evidence>
<keyword evidence="10" id="KW-1185">Reference proteome</keyword>
<dbReference type="OrthoDB" id="1854593at2759"/>
<evidence type="ECO:0000256" key="6">
    <source>
        <dbReference type="ARBA" id="ARBA00023136"/>
    </source>
</evidence>
<accession>A0A2P6RFE8</accession>
<dbReference type="GO" id="GO:0090447">
    <property type="term" value="F:glycerol-3-phosphate 2-O-acyltransferase activity"/>
    <property type="evidence" value="ECO:0007669"/>
    <property type="project" value="TreeGrafter"/>
</dbReference>
<proteinExistence type="inferred from homology"/>
<dbReference type="InterPro" id="IPR056462">
    <property type="entry name" value="HAD_RAM2/GPAT1-8"/>
</dbReference>
<dbReference type="Pfam" id="PF01553">
    <property type="entry name" value="Acyltransferase"/>
    <property type="match status" value="1"/>
</dbReference>
<dbReference type="GO" id="GO:0010143">
    <property type="term" value="P:cutin biosynthetic process"/>
    <property type="evidence" value="ECO:0007669"/>
    <property type="project" value="TreeGrafter"/>
</dbReference>
<evidence type="ECO:0000256" key="3">
    <source>
        <dbReference type="ARBA" id="ARBA00022679"/>
    </source>
</evidence>
<dbReference type="EC" id="2.3.1.15" evidence="9"/>
<dbReference type="OMA" id="PLFSEVC"/>
<dbReference type="GO" id="GO:0016020">
    <property type="term" value="C:membrane"/>
    <property type="evidence" value="ECO:0007669"/>
    <property type="project" value="UniProtKB-SubCell"/>
</dbReference>
<feature type="domain" description="Phospholipid/glycerol acyltransferase" evidence="8">
    <location>
        <begin position="345"/>
        <end position="446"/>
    </location>
</feature>
<evidence type="ECO:0000256" key="2">
    <source>
        <dbReference type="ARBA" id="ARBA00007937"/>
    </source>
</evidence>
<dbReference type="AlphaFoldDB" id="A0A2P6RFE8"/>
<dbReference type="SMART" id="SM00563">
    <property type="entry name" value="PlsC"/>
    <property type="match status" value="1"/>
</dbReference>
<comment type="subcellular location">
    <subcellularLocation>
        <location evidence="1">Membrane</location>
        <topology evidence="1">Multi-pass membrane protein</topology>
    </subcellularLocation>
</comment>
<dbReference type="Proteomes" id="UP000238479">
    <property type="component" value="Chromosome 3"/>
</dbReference>
<protein>
    <submittedName>
        <fullName evidence="9">Putative glycerol-3-phosphate 1-O-acyltransferase</fullName>
        <ecNumber evidence="9">2.3.1.15</ecNumber>
    </submittedName>
</protein>
<sequence>MPKPFFFKPFFFLYRIFFRKSKRFQRSASNSHASQSKSHIHAFDNFAHRYPDLKNLSLIIFNMEEALLKSSSLFPYFMLVAFEAGSLLRAFVLFLLYPLMFLVSEEVGLKIMVMVCFFGIKKESFRIGRAVLPKFFLEDVGLESFEVLQRAGKKKVGVSNLPQVLIETFLKDYLEIDVVIGRELKVFGGYFLGLMEEKKNTNLTILEERGGHDKMGSSDIIGITSFNQCLDDPIFSYCKDVYRVRSSDKRSWKNLPKEKYPKKLIFHDGRLALKPTPLETVAIFMWAPVGFVLAVVRILLGISLPYEVSSPLLAFTGLRLTVRTPQTESLVQKDPRLPNDKPKGVLYVCNHRTLLDPLYLCFAMGKNLHAVTYSLSKMSEILAPIKTVRLARNRQQDQDMMKRLLSQGDLVVCPEGTTCREPYLLRFSPLFSEISDEIVPVAVDSHVSMFHGTTAGGLKSLDPVFFLLNPSPIYTVQLLEKVSSEVSSCRDGSTSRFDVANYVQRELGKVLGFECTKLTRREKYLILAGNEGKAGCKTA</sequence>
<evidence type="ECO:0000313" key="9">
    <source>
        <dbReference type="EMBL" id="PRQ45156.1"/>
    </source>
</evidence>
<dbReference type="STRING" id="74649.A0A2P6RFE8"/>